<keyword evidence="1" id="KW-0496">Mitochondrion</keyword>
<gene>
    <name evidence="1" type="ORF">AEK19_MT0459</name>
</gene>
<evidence type="ECO:0000313" key="1">
    <source>
        <dbReference type="EMBL" id="ART30719.1"/>
    </source>
</evidence>
<dbReference type="AlphaFoldDB" id="A0A1Y0B008"/>
<name>A0A1Y0B008_9LAMI</name>
<organism evidence="1">
    <name type="scientific">Utricularia reniformis</name>
    <dbReference type="NCBI Taxonomy" id="192314"/>
    <lineage>
        <taxon>Eukaryota</taxon>
        <taxon>Viridiplantae</taxon>
        <taxon>Streptophyta</taxon>
        <taxon>Embryophyta</taxon>
        <taxon>Tracheophyta</taxon>
        <taxon>Spermatophyta</taxon>
        <taxon>Magnoliopsida</taxon>
        <taxon>eudicotyledons</taxon>
        <taxon>Gunneridae</taxon>
        <taxon>Pentapetalae</taxon>
        <taxon>asterids</taxon>
        <taxon>lamiids</taxon>
        <taxon>Lamiales</taxon>
        <taxon>Lentibulariaceae</taxon>
        <taxon>Utricularia</taxon>
    </lineage>
</organism>
<geneLocation type="mitochondrion" evidence="1"/>
<proteinExistence type="predicted"/>
<protein>
    <submittedName>
        <fullName evidence="1">Uncharacterized protein</fullName>
    </submittedName>
</protein>
<sequence length="50" mass="5276">MVADVNLPGHSPGDSGSASLSYLNLHRPSSVYKAYFKPLGLQVISEVSGE</sequence>
<reference evidence="1" key="1">
    <citation type="submission" date="2017-03" db="EMBL/GenBank/DDBJ databases">
        <title>The mitochondrial genome of the carnivorous plant Utricularia reniformis (Lentibulariaceae): structure, comparative analysis and evolutionary landmarks.</title>
        <authorList>
            <person name="Silva S.R."/>
            <person name="Alvarenga D.O."/>
            <person name="Michael T.P."/>
            <person name="Miranda V.F.O."/>
            <person name="Varani A.M."/>
        </authorList>
    </citation>
    <scope>NUCLEOTIDE SEQUENCE</scope>
</reference>
<dbReference type="EMBL" id="KY774314">
    <property type="protein sequence ID" value="ART30719.1"/>
    <property type="molecule type" value="Genomic_DNA"/>
</dbReference>
<accession>A0A1Y0B008</accession>